<proteinExistence type="predicted"/>
<dbReference type="Proteomes" id="UP000262379">
    <property type="component" value="Unassembled WGS sequence"/>
</dbReference>
<protein>
    <submittedName>
        <fullName evidence="2">Uncharacterized protein</fullName>
    </submittedName>
</protein>
<feature type="region of interest" description="Disordered" evidence="1">
    <location>
        <begin position="1"/>
        <end position="33"/>
    </location>
</feature>
<name>A0A371XK62_9HYPH</name>
<evidence type="ECO:0000256" key="1">
    <source>
        <dbReference type="SAM" id="MobiDB-lite"/>
    </source>
</evidence>
<sequence>MRGTGRGGFVESLENQPTEIDIKAHAGKRSHDRPQRFQKLLFLGLTEIEFAHILQIVGRIEAWRGQDASHTHGCAVFHGLREAGFIELAHADLLSFRSFPSPKSI</sequence>
<dbReference type="AlphaFoldDB" id="A0A371XK62"/>
<gene>
    <name evidence="2" type="ORF">DY251_02515</name>
</gene>
<evidence type="ECO:0000313" key="3">
    <source>
        <dbReference type="Proteomes" id="UP000262379"/>
    </source>
</evidence>
<organism evidence="2 3">
    <name type="scientific">Mesorhizobium denitrificans</name>
    <dbReference type="NCBI Taxonomy" id="2294114"/>
    <lineage>
        <taxon>Bacteria</taxon>
        <taxon>Pseudomonadati</taxon>
        <taxon>Pseudomonadota</taxon>
        <taxon>Alphaproteobacteria</taxon>
        <taxon>Hyphomicrobiales</taxon>
        <taxon>Phyllobacteriaceae</taxon>
        <taxon>Mesorhizobium</taxon>
    </lineage>
</organism>
<keyword evidence="3" id="KW-1185">Reference proteome</keyword>
<accession>A0A371XK62</accession>
<comment type="caution">
    <text evidence="2">The sequence shown here is derived from an EMBL/GenBank/DDBJ whole genome shotgun (WGS) entry which is preliminary data.</text>
</comment>
<evidence type="ECO:0000313" key="2">
    <source>
        <dbReference type="EMBL" id="RFC69615.1"/>
    </source>
</evidence>
<dbReference type="EMBL" id="QURN01000001">
    <property type="protein sequence ID" value="RFC69615.1"/>
    <property type="molecule type" value="Genomic_DNA"/>
</dbReference>
<reference evidence="3" key="1">
    <citation type="submission" date="2018-08" db="EMBL/GenBank/DDBJ databases">
        <authorList>
            <person name="Im W.T."/>
        </authorList>
    </citation>
    <scope>NUCLEOTIDE SEQUENCE [LARGE SCALE GENOMIC DNA]</scope>
    <source>
        <strain evidence="3">LA-28</strain>
    </source>
</reference>